<gene>
    <name evidence="7" type="ORF">ATI53_10333</name>
</gene>
<dbReference type="EMBL" id="QLMG01000033">
    <property type="protein sequence ID" value="RAK13857.1"/>
    <property type="molecule type" value="Genomic_DNA"/>
</dbReference>
<keyword evidence="2" id="KW-1003">Cell membrane</keyword>
<evidence type="ECO:0000313" key="7">
    <source>
        <dbReference type="EMBL" id="RAK13857.1"/>
    </source>
</evidence>
<keyword evidence="4 6" id="KW-1133">Transmembrane helix</keyword>
<comment type="subcellular location">
    <subcellularLocation>
        <location evidence="1">Cell membrane</location>
        <topology evidence="1">Multi-pass membrane protein</topology>
    </subcellularLocation>
</comment>
<keyword evidence="5 6" id="KW-0472">Membrane</keyword>
<feature type="transmembrane region" description="Helical" evidence="6">
    <location>
        <begin position="125"/>
        <end position="142"/>
    </location>
</feature>
<organism evidence="7 8">
    <name type="scientific">Salipiger aestuarii</name>
    <dbReference type="NCBI Taxonomy" id="568098"/>
    <lineage>
        <taxon>Bacteria</taxon>
        <taxon>Pseudomonadati</taxon>
        <taxon>Pseudomonadota</taxon>
        <taxon>Alphaproteobacteria</taxon>
        <taxon>Rhodobacterales</taxon>
        <taxon>Roseobacteraceae</taxon>
        <taxon>Salipiger</taxon>
    </lineage>
</organism>
<dbReference type="InterPro" id="IPR022791">
    <property type="entry name" value="L-PG_synthase/AglD"/>
</dbReference>
<sequence>MNRSRLAFSIKLILGIGLVLLLLSRKDVWQGATSLLTGLSPLGLAIVLVIPVPLIWASCLKWRVLLRYRACAIGLPSLMRYYVMGYFFNNFMPSSLGGDLARSYMVGRRIGSQAESFAAVLLERLTGLLTLVALAVIGFLATPSIHDDLLVSGSIAIIAGGCLALVAVIWSPERLTAPLKRKAKKHPHGARLVERLDQMRTALASFWTTPGIVFQSFAYSLLYHLLTVANIYITARVLGLHLDLVSLWAVAPIILIIAALPTTPGGIGVWEWAFSVLLLPVGAELEHGLAVALLLRAQLLATSMLGAALYVLDGVQRLREA</sequence>
<evidence type="ECO:0000256" key="1">
    <source>
        <dbReference type="ARBA" id="ARBA00004651"/>
    </source>
</evidence>
<dbReference type="NCBIfam" id="TIGR00374">
    <property type="entry name" value="flippase-like domain"/>
    <property type="match status" value="1"/>
</dbReference>
<feature type="transmembrane region" description="Helical" evidence="6">
    <location>
        <begin position="212"/>
        <end position="233"/>
    </location>
</feature>
<dbReference type="AlphaFoldDB" id="A0A327Y0B7"/>
<feature type="transmembrane region" description="Helical" evidence="6">
    <location>
        <begin position="68"/>
        <end position="88"/>
    </location>
</feature>
<feature type="transmembrane region" description="Helical" evidence="6">
    <location>
        <begin position="36"/>
        <end position="56"/>
    </location>
</feature>
<dbReference type="PANTHER" id="PTHR40277:SF1">
    <property type="entry name" value="BLL5419 PROTEIN"/>
    <property type="match status" value="1"/>
</dbReference>
<dbReference type="OrthoDB" id="9788795at2"/>
<evidence type="ECO:0000256" key="2">
    <source>
        <dbReference type="ARBA" id="ARBA00022475"/>
    </source>
</evidence>
<dbReference type="PANTHER" id="PTHR40277">
    <property type="entry name" value="BLL5419 PROTEIN"/>
    <property type="match status" value="1"/>
</dbReference>
<evidence type="ECO:0000256" key="3">
    <source>
        <dbReference type="ARBA" id="ARBA00022692"/>
    </source>
</evidence>
<feature type="transmembrane region" description="Helical" evidence="6">
    <location>
        <begin position="245"/>
        <end position="270"/>
    </location>
</feature>
<name>A0A327Y0B7_9RHOB</name>
<accession>A0A327Y0B7</accession>
<reference evidence="7 8" key="1">
    <citation type="submission" date="2018-06" db="EMBL/GenBank/DDBJ databases">
        <title>Genomic Encyclopedia of Archaeal and Bacterial Type Strains, Phase II (KMG-II): from individual species to whole genera.</title>
        <authorList>
            <person name="Goeker M."/>
        </authorList>
    </citation>
    <scope>NUCLEOTIDE SEQUENCE [LARGE SCALE GENOMIC DNA]</scope>
    <source>
        <strain evidence="7 8">DSM 22011</strain>
    </source>
</reference>
<keyword evidence="3 6" id="KW-0812">Transmembrane</keyword>
<feature type="transmembrane region" description="Helical" evidence="6">
    <location>
        <begin position="149"/>
        <end position="170"/>
    </location>
</feature>
<evidence type="ECO:0000256" key="6">
    <source>
        <dbReference type="SAM" id="Phobius"/>
    </source>
</evidence>
<keyword evidence="8" id="KW-1185">Reference proteome</keyword>
<feature type="transmembrane region" description="Helical" evidence="6">
    <location>
        <begin position="290"/>
        <end position="312"/>
    </location>
</feature>
<comment type="caution">
    <text evidence="7">The sequence shown here is derived from an EMBL/GenBank/DDBJ whole genome shotgun (WGS) entry which is preliminary data.</text>
</comment>
<dbReference type="RefSeq" id="WP_111550800.1">
    <property type="nucleotide sequence ID" value="NZ_LIGL01000034.1"/>
</dbReference>
<dbReference type="Pfam" id="PF03706">
    <property type="entry name" value="LPG_synthase_TM"/>
    <property type="match status" value="1"/>
</dbReference>
<evidence type="ECO:0000256" key="4">
    <source>
        <dbReference type="ARBA" id="ARBA00022989"/>
    </source>
</evidence>
<dbReference type="GO" id="GO:0005886">
    <property type="term" value="C:plasma membrane"/>
    <property type="evidence" value="ECO:0007669"/>
    <property type="project" value="UniProtKB-SubCell"/>
</dbReference>
<protein>
    <submittedName>
        <fullName evidence="7">Uncharacterized protein (TIRG00374 family)</fullName>
    </submittedName>
</protein>
<evidence type="ECO:0000256" key="5">
    <source>
        <dbReference type="ARBA" id="ARBA00023136"/>
    </source>
</evidence>
<dbReference type="Proteomes" id="UP000249165">
    <property type="component" value="Unassembled WGS sequence"/>
</dbReference>
<evidence type="ECO:0000313" key="8">
    <source>
        <dbReference type="Proteomes" id="UP000249165"/>
    </source>
</evidence>
<proteinExistence type="predicted"/>